<comment type="similarity">
    <text evidence="1">Belongs to the plant acyltransferase family.</text>
</comment>
<evidence type="ECO:0008006" key="6">
    <source>
        <dbReference type="Google" id="ProtNLM"/>
    </source>
</evidence>
<protein>
    <recommendedName>
        <fullName evidence="6">Shikimate O-hydroxycinnamoyltransferase</fullName>
    </recommendedName>
</protein>
<keyword evidence="5" id="KW-1185">Reference proteome</keyword>
<evidence type="ECO:0000256" key="1">
    <source>
        <dbReference type="ARBA" id="ARBA00009861"/>
    </source>
</evidence>
<dbReference type="Gene3D" id="3.30.559.10">
    <property type="entry name" value="Chloramphenicol acetyltransferase-like domain"/>
    <property type="match status" value="1"/>
</dbReference>
<feature type="non-terminal residue" evidence="4">
    <location>
        <position position="101"/>
    </location>
</feature>
<accession>A0A2H5QY49</accession>
<evidence type="ECO:0000256" key="2">
    <source>
        <dbReference type="ARBA" id="ARBA00022679"/>
    </source>
</evidence>
<comment type="caution">
    <text evidence="4">The sequence shown here is derived from an EMBL/GenBank/DDBJ whole genome shotgun (WGS) entry which is preliminary data.</text>
</comment>
<organism evidence="4 5">
    <name type="scientific">Citrus unshiu</name>
    <name type="common">Satsuma mandarin</name>
    <name type="synonym">Citrus nobilis var. unshiu</name>
    <dbReference type="NCBI Taxonomy" id="55188"/>
    <lineage>
        <taxon>Eukaryota</taxon>
        <taxon>Viridiplantae</taxon>
        <taxon>Streptophyta</taxon>
        <taxon>Embryophyta</taxon>
        <taxon>Tracheophyta</taxon>
        <taxon>Spermatophyta</taxon>
        <taxon>Magnoliopsida</taxon>
        <taxon>eudicotyledons</taxon>
        <taxon>Gunneridae</taxon>
        <taxon>Pentapetalae</taxon>
        <taxon>rosids</taxon>
        <taxon>malvids</taxon>
        <taxon>Sapindales</taxon>
        <taxon>Rutaceae</taxon>
        <taxon>Aurantioideae</taxon>
        <taxon>Citrus</taxon>
    </lineage>
</organism>
<dbReference type="PANTHER" id="PTHR31642">
    <property type="entry name" value="TRICHOTHECENE 3-O-ACETYLTRANSFERASE"/>
    <property type="match status" value="1"/>
</dbReference>
<dbReference type="EMBL" id="BDQV01010295">
    <property type="protein sequence ID" value="GAY69554.1"/>
    <property type="molecule type" value="Genomic_DNA"/>
</dbReference>
<dbReference type="AlphaFoldDB" id="A0A2H5QY49"/>
<gene>
    <name evidence="4" type="ORF">CUMW_288490</name>
</gene>
<keyword evidence="3" id="KW-0012">Acyltransferase</keyword>
<name>A0A2H5QY49_CITUN</name>
<evidence type="ECO:0000256" key="3">
    <source>
        <dbReference type="ARBA" id="ARBA00023315"/>
    </source>
</evidence>
<sequence>MSMRIQIKQSCFVKPAEDTPKKSLWISDLDLLVERTHFPTVYFYKPNNNDVSSNFFEAQVLKEALSKALVLFYPVAGRLGINENGRIEIQCNGEGVLFVEA</sequence>
<dbReference type="STRING" id="55188.A0A2H5QY49"/>
<reference evidence="4 5" key="1">
    <citation type="journal article" date="2017" name="Front. Genet.">
        <title>Draft sequencing of the heterozygous diploid genome of Satsuma (Citrus unshiu Marc.) using a hybrid assembly approach.</title>
        <authorList>
            <person name="Shimizu T."/>
            <person name="Tanizawa Y."/>
            <person name="Mochizuki T."/>
            <person name="Nagasaki H."/>
            <person name="Yoshioka T."/>
            <person name="Toyoda A."/>
            <person name="Fujiyama A."/>
            <person name="Kaminuma E."/>
            <person name="Nakamura Y."/>
        </authorList>
    </citation>
    <scope>NUCLEOTIDE SEQUENCE [LARGE SCALE GENOMIC DNA]</scope>
    <source>
        <strain evidence="5">cv. Miyagawa wase</strain>
    </source>
</reference>
<evidence type="ECO:0000313" key="5">
    <source>
        <dbReference type="Proteomes" id="UP000236630"/>
    </source>
</evidence>
<dbReference type="InterPro" id="IPR023213">
    <property type="entry name" value="CAT-like_dom_sf"/>
</dbReference>
<dbReference type="Pfam" id="PF02458">
    <property type="entry name" value="Transferase"/>
    <property type="match status" value="1"/>
</dbReference>
<evidence type="ECO:0000313" key="4">
    <source>
        <dbReference type="EMBL" id="GAY69554.1"/>
    </source>
</evidence>
<dbReference type="Proteomes" id="UP000236630">
    <property type="component" value="Unassembled WGS sequence"/>
</dbReference>
<proteinExistence type="inferred from homology"/>
<dbReference type="GO" id="GO:0016747">
    <property type="term" value="F:acyltransferase activity, transferring groups other than amino-acyl groups"/>
    <property type="evidence" value="ECO:0007669"/>
    <property type="project" value="TreeGrafter"/>
</dbReference>
<dbReference type="InterPro" id="IPR050317">
    <property type="entry name" value="Plant_Fungal_Acyltransferase"/>
</dbReference>
<dbReference type="PANTHER" id="PTHR31642:SF11">
    <property type="entry name" value="SHIKIMATE O-HYDROXYCINNAMOYLTRANSFERASE"/>
    <property type="match status" value="1"/>
</dbReference>
<keyword evidence="2" id="KW-0808">Transferase</keyword>